<dbReference type="OrthoDB" id="9774495at2"/>
<dbReference type="NCBIfam" id="NF041359">
    <property type="entry name" value="GntG_guanitoxin"/>
    <property type="match status" value="1"/>
</dbReference>
<dbReference type="InterPro" id="IPR015424">
    <property type="entry name" value="PyrdxlP-dep_Trfase"/>
</dbReference>
<evidence type="ECO:0000256" key="2">
    <source>
        <dbReference type="ARBA" id="ARBA00006966"/>
    </source>
</evidence>
<dbReference type="Gene3D" id="3.40.640.10">
    <property type="entry name" value="Type I PLP-dependent aspartate aminotransferase-like (Major domain)"/>
    <property type="match status" value="1"/>
</dbReference>
<evidence type="ECO:0000256" key="3">
    <source>
        <dbReference type="ARBA" id="ARBA00022898"/>
    </source>
</evidence>
<name>A0A4Q7N688_9BACT</name>
<evidence type="ECO:0000313" key="7">
    <source>
        <dbReference type="EMBL" id="RZS76530.1"/>
    </source>
</evidence>
<evidence type="ECO:0000313" key="8">
    <source>
        <dbReference type="Proteomes" id="UP000293874"/>
    </source>
</evidence>
<comment type="cofactor">
    <cofactor evidence="1">
        <name>pyridoxal 5'-phosphate</name>
        <dbReference type="ChEBI" id="CHEBI:597326"/>
    </cofactor>
</comment>
<dbReference type="PANTHER" id="PTHR48097">
    <property type="entry name" value="L-THREONINE ALDOLASE-RELATED"/>
    <property type="match status" value="1"/>
</dbReference>
<evidence type="ECO:0000256" key="5">
    <source>
        <dbReference type="PIRSR" id="PIRSR017617-1"/>
    </source>
</evidence>
<dbReference type="PIRSF" id="PIRSF017617">
    <property type="entry name" value="Thr_aldolase"/>
    <property type="match status" value="1"/>
</dbReference>
<feature type="domain" description="Aromatic amino acid beta-eliminating lyase/threonine aldolase" evidence="6">
    <location>
        <begin position="3"/>
        <end position="287"/>
    </location>
</feature>
<keyword evidence="8" id="KW-1185">Reference proteome</keyword>
<dbReference type="GO" id="GO:0006567">
    <property type="term" value="P:L-threonine catabolic process"/>
    <property type="evidence" value="ECO:0007669"/>
    <property type="project" value="TreeGrafter"/>
</dbReference>
<protein>
    <submittedName>
        <fullName evidence="7">L-threonine aldolase</fullName>
    </submittedName>
</protein>
<dbReference type="RefSeq" id="WP_130540825.1">
    <property type="nucleotide sequence ID" value="NZ_CP042431.1"/>
</dbReference>
<dbReference type="Pfam" id="PF01212">
    <property type="entry name" value="Beta_elim_lyase"/>
    <property type="match status" value="1"/>
</dbReference>
<dbReference type="InterPro" id="IPR001597">
    <property type="entry name" value="ArAA_b-elim_lyase/Thr_aldolase"/>
</dbReference>
<evidence type="ECO:0000256" key="4">
    <source>
        <dbReference type="ARBA" id="ARBA00023239"/>
    </source>
</evidence>
<dbReference type="InterPro" id="IPR015421">
    <property type="entry name" value="PyrdxlP-dep_Trfase_major"/>
</dbReference>
<dbReference type="SUPFAM" id="SSF53383">
    <property type="entry name" value="PLP-dependent transferases"/>
    <property type="match status" value="1"/>
</dbReference>
<dbReference type="Gene3D" id="3.90.1150.10">
    <property type="entry name" value="Aspartate Aminotransferase, domain 1"/>
    <property type="match status" value="1"/>
</dbReference>
<dbReference type="GO" id="GO:0005829">
    <property type="term" value="C:cytosol"/>
    <property type="evidence" value="ECO:0007669"/>
    <property type="project" value="TreeGrafter"/>
</dbReference>
<sequence length="342" mass="37239">MIDLRSDTFTLPTPGMLEAMMKAPVGDDVFGEDPSVNLLEQRMASLFNTEAALYCPTGTMSNQIGIKAHTQPGDEVICEQSAHVYIYEGGGIAFNSGAQVRTLEGDHGRIRAEQVATAINPDDVHKARTSLVCLENTSNRGGGSCYDLEEIRRIREVCDQHRLLLHLDGARLFNALVAKQQAASDYGHLFNSISVCLNKGMGCPIGSVLMGSKDFIRRARRIRKVLGGGMRQAGYMAAAGLYALDNHIGRLAEDHNHAQLIGAALMQTDYVESLLPVSTNIVIAKIKAPWKPAQITELLKAKQILALPVSPTQIRMVLHLGITPEMAAITVDTIRNLKLDDL</sequence>
<dbReference type="Proteomes" id="UP000293874">
    <property type="component" value="Unassembled WGS sequence"/>
</dbReference>
<gene>
    <name evidence="7" type="ORF">EV199_2415</name>
</gene>
<accession>A0A4Q7N688</accession>
<keyword evidence="3" id="KW-0663">Pyridoxal phosphate</keyword>
<dbReference type="InterPro" id="IPR015422">
    <property type="entry name" value="PyrdxlP-dep_Trfase_small"/>
</dbReference>
<dbReference type="CDD" id="cd06502">
    <property type="entry name" value="TA_like"/>
    <property type="match status" value="1"/>
</dbReference>
<dbReference type="InterPro" id="IPR023603">
    <property type="entry name" value="Low_specificity_L-TA-like"/>
</dbReference>
<comment type="caution">
    <text evidence="7">The sequence shown here is derived from an EMBL/GenBank/DDBJ whole genome shotgun (WGS) entry which is preliminary data.</text>
</comment>
<dbReference type="AlphaFoldDB" id="A0A4Q7N688"/>
<dbReference type="GO" id="GO:0006545">
    <property type="term" value="P:glycine biosynthetic process"/>
    <property type="evidence" value="ECO:0007669"/>
    <property type="project" value="TreeGrafter"/>
</dbReference>
<dbReference type="PANTHER" id="PTHR48097:SF9">
    <property type="entry name" value="L-THREONINE ALDOLASE"/>
    <property type="match status" value="1"/>
</dbReference>
<dbReference type="FunFam" id="3.40.640.10:FF:000030">
    <property type="entry name" value="Low-specificity L-threonine aldolase"/>
    <property type="match status" value="1"/>
</dbReference>
<dbReference type="GO" id="GO:0008732">
    <property type="term" value="F:L-allo-threonine aldolase activity"/>
    <property type="evidence" value="ECO:0007669"/>
    <property type="project" value="TreeGrafter"/>
</dbReference>
<dbReference type="EMBL" id="SGXA01000001">
    <property type="protein sequence ID" value="RZS76530.1"/>
    <property type="molecule type" value="Genomic_DNA"/>
</dbReference>
<reference evidence="7 8" key="1">
    <citation type="submission" date="2019-02" db="EMBL/GenBank/DDBJ databases">
        <title>Genomic Encyclopedia of Type Strains, Phase IV (KMG-IV): sequencing the most valuable type-strain genomes for metagenomic binning, comparative biology and taxonomic classification.</title>
        <authorList>
            <person name="Goeker M."/>
        </authorList>
    </citation>
    <scope>NUCLEOTIDE SEQUENCE [LARGE SCALE GENOMIC DNA]</scope>
    <source>
        <strain evidence="7 8">DSM 18116</strain>
    </source>
</reference>
<comment type="similarity">
    <text evidence="2">Belongs to the threonine aldolase family.</text>
</comment>
<evidence type="ECO:0000259" key="6">
    <source>
        <dbReference type="Pfam" id="PF01212"/>
    </source>
</evidence>
<evidence type="ECO:0000256" key="1">
    <source>
        <dbReference type="ARBA" id="ARBA00001933"/>
    </source>
</evidence>
<proteinExistence type="inferred from homology"/>
<organism evidence="7 8">
    <name type="scientific">Pseudobacter ginsenosidimutans</name>
    <dbReference type="NCBI Taxonomy" id="661488"/>
    <lineage>
        <taxon>Bacteria</taxon>
        <taxon>Pseudomonadati</taxon>
        <taxon>Bacteroidota</taxon>
        <taxon>Chitinophagia</taxon>
        <taxon>Chitinophagales</taxon>
        <taxon>Chitinophagaceae</taxon>
        <taxon>Pseudobacter</taxon>
    </lineage>
</organism>
<feature type="modified residue" description="N6-(pyridoxal phosphate)lysine" evidence="5">
    <location>
        <position position="199"/>
    </location>
</feature>
<keyword evidence="4" id="KW-0456">Lyase</keyword>